<evidence type="ECO:0000313" key="4">
    <source>
        <dbReference type="Proteomes" id="UP000053060"/>
    </source>
</evidence>
<comment type="caution">
    <text evidence="3">The sequence shown here is derived from an EMBL/GenBank/DDBJ whole genome shotgun (WGS) entry which is preliminary data.</text>
</comment>
<proteinExistence type="predicted"/>
<evidence type="ECO:0008006" key="5">
    <source>
        <dbReference type="Google" id="ProtNLM"/>
    </source>
</evidence>
<organism evidence="3 4">
    <name type="scientific">Rhodococcus pyridinivorans KG-16</name>
    <dbReference type="NCBI Taxonomy" id="1441730"/>
    <lineage>
        <taxon>Bacteria</taxon>
        <taxon>Bacillati</taxon>
        <taxon>Actinomycetota</taxon>
        <taxon>Actinomycetes</taxon>
        <taxon>Mycobacteriales</taxon>
        <taxon>Nocardiaceae</taxon>
        <taxon>Rhodococcus</taxon>
    </lineage>
</organism>
<feature type="domain" description="GmrSD restriction endonucleases N-terminal" evidence="1">
    <location>
        <begin position="16"/>
        <end position="233"/>
    </location>
</feature>
<dbReference type="PATRIC" id="fig|1441730.3.peg.1883"/>
<evidence type="ECO:0000259" key="1">
    <source>
        <dbReference type="Pfam" id="PF03235"/>
    </source>
</evidence>
<evidence type="ECO:0000259" key="2">
    <source>
        <dbReference type="Pfam" id="PF07510"/>
    </source>
</evidence>
<dbReference type="AlphaFoldDB" id="A0A0V9UM34"/>
<dbReference type="Pfam" id="PF03235">
    <property type="entry name" value="GmrSD_N"/>
    <property type="match status" value="1"/>
</dbReference>
<evidence type="ECO:0000313" key="3">
    <source>
        <dbReference type="EMBL" id="KSZ59066.1"/>
    </source>
</evidence>
<dbReference type="PANTHER" id="PTHR35149">
    <property type="entry name" value="SLL5132 PROTEIN"/>
    <property type="match status" value="1"/>
</dbReference>
<reference evidence="3 4" key="2">
    <citation type="journal article" date="2016" name="Genome Announc.">
        <title>Draft Genome Sequence of a Versatile Hydrocarbon-Degrading Bacterium, Rhodococcus pyridinivorans Strain KG-16, Collected from Oil Fields in India.</title>
        <authorList>
            <person name="Aggarwal R.K."/>
            <person name="Dawar C."/>
            <person name="Phanindranath R."/>
            <person name="Mutnuri L."/>
            <person name="Dayal A.M."/>
        </authorList>
    </citation>
    <scope>NUCLEOTIDE SEQUENCE [LARGE SCALE GENOMIC DNA]</scope>
    <source>
        <strain evidence="3 4">KG-16</strain>
    </source>
</reference>
<name>A0A0V9UM34_9NOCA</name>
<protein>
    <recommendedName>
        <fullName evidence="5">DUF262 domain-containing protein</fullName>
    </recommendedName>
</protein>
<dbReference type="InterPro" id="IPR011089">
    <property type="entry name" value="GmrSD_C"/>
</dbReference>
<feature type="domain" description="GmrSD restriction endonucleases C-terminal" evidence="2">
    <location>
        <begin position="432"/>
        <end position="551"/>
    </location>
</feature>
<dbReference type="InterPro" id="IPR004919">
    <property type="entry name" value="GmrSD_N"/>
</dbReference>
<dbReference type="EMBL" id="AZXY01000004">
    <property type="protein sequence ID" value="KSZ59066.1"/>
    <property type="molecule type" value="Genomic_DNA"/>
</dbReference>
<reference evidence="4" key="1">
    <citation type="submission" date="2015-01" db="EMBL/GenBank/DDBJ databases">
        <title>Draft genome sequence of Rhodococcus pyridinivorans strain KG-16, a hydrocarbon-degrading bacterium.</title>
        <authorList>
            <person name="Aggarwal R.K."/>
            <person name="Dawar C."/>
        </authorList>
    </citation>
    <scope>NUCLEOTIDE SEQUENCE [LARGE SCALE GENOMIC DNA]</scope>
    <source>
        <strain evidence="4">KG-16</strain>
    </source>
</reference>
<accession>A0A0V9UM34</accession>
<gene>
    <name evidence="3" type="ORF">Z045_09065</name>
</gene>
<sequence>MDAMQQLEAREVPLNKVFCGDYDFHIPEYQRPYAWQVEQAGQLLEDLVEAMERGGDEPYFLGSIVLVKSPNAARAEVIDGQQRLTTLTILLAVLRDSTTNPELAKQIDAMLQEQGSLMLDLESKPRLALRARDREFFAEHVQSPGGIKLLEYVKPGNLRTDAQRAIYGNGRALFGTISEWAEDRRLQLTKMLAARTFLVVVTTPDLASAHRIFSVMNSRGLDLSAADIFKARVVGDVAESRRDEYADRWDDAEEALGTDDFADLFLHIRTIVVKERPKKELLKEFEESVLSSYIPGKGAEFVDSVVVPYAEAYGTLRDQNYTSSSGAEEVNRWLKRLDQLDNSDWRAPALWALRNKSDDPEFLNSFFRSLERLAASMLVRRVYATPRASRYIQLLKDLTAGHGLDSPAFELGGDEVKETGDRLRGEIYKVAPVRKYVLLRLDELLSDASGVSYDHPRISVEHVLPQNPKVGSDWMKWFTPAQREFWTHRLGNLVLLNRTKNASAGNYDFDRKKAQYFTAKYGVASFAITTQVLQQKKWTADILEERQEDLVGLLTKEWRLEGGLW</sequence>
<dbReference type="Proteomes" id="UP000053060">
    <property type="component" value="Unassembled WGS sequence"/>
</dbReference>
<dbReference type="PANTHER" id="PTHR35149:SF2">
    <property type="entry name" value="DUF262 DOMAIN-CONTAINING PROTEIN"/>
    <property type="match status" value="1"/>
</dbReference>
<dbReference type="Pfam" id="PF07510">
    <property type="entry name" value="GmrSD_C"/>
    <property type="match status" value="1"/>
</dbReference>